<protein>
    <submittedName>
        <fullName evidence="1">Uncharacterized protein</fullName>
    </submittedName>
</protein>
<sequence length="100" mass="12140">MKTHLTNLIISFLEDSLEQFNKYQTVDKNEYFKISDCLSLFKNEFDTEEKHKYLFRFINQPHRTAEKHLFEKAIINGDLDECNFLRMNNYLLGIKDWINK</sequence>
<evidence type="ECO:0000313" key="1">
    <source>
        <dbReference type="EMBL" id="TDP60315.1"/>
    </source>
</evidence>
<reference evidence="1 2" key="1">
    <citation type="submission" date="2019-03" db="EMBL/GenBank/DDBJ databases">
        <title>Genomic Encyclopedia of Archaeal and Bacterial Type Strains, Phase II (KMG-II): from individual species to whole genera.</title>
        <authorList>
            <person name="Goeker M."/>
        </authorList>
    </citation>
    <scope>NUCLEOTIDE SEQUENCE [LARGE SCALE GENOMIC DNA]</scope>
    <source>
        <strain evidence="1 2">DSM 25687</strain>
    </source>
</reference>
<name>A0A4R6QD61_9FLAO</name>
<dbReference type="AlphaFoldDB" id="A0A4R6QD61"/>
<dbReference type="RefSeq" id="WP_133532594.1">
    <property type="nucleotide sequence ID" value="NZ_SNXR01000012.1"/>
</dbReference>
<dbReference type="Proteomes" id="UP000295260">
    <property type="component" value="Unassembled WGS sequence"/>
</dbReference>
<dbReference type="EMBL" id="SNXR01000012">
    <property type="protein sequence ID" value="TDP60315.1"/>
    <property type="molecule type" value="Genomic_DNA"/>
</dbReference>
<keyword evidence="2" id="KW-1185">Reference proteome</keyword>
<proteinExistence type="predicted"/>
<accession>A0A4R6QD61</accession>
<evidence type="ECO:0000313" key="2">
    <source>
        <dbReference type="Proteomes" id="UP000295260"/>
    </source>
</evidence>
<comment type="caution">
    <text evidence="1">The sequence shown here is derived from an EMBL/GenBank/DDBJ whole genome shotgun (WGS) entry which is preliminary data.</text>
</comment>
<gene>
    <name evidence="1" type="ORF">BC748_1301</name>
</gene>
<organism evidence="1 2">
    <name type="scientific">Flavobacterium dankookense</name>
    <dbReference type="NCBI Taxonomy" id="706186"/>
    <lineage>
        <taxon>Bacteria</taxon>
        <taxon>Pseudomonadati</taxon>
        <taxon>Bacteroidota</taxon>
        <taxon>Flavobacteriia</taxon>
        <taxon>Flavobacteriales</taxon>
        <taxon>Flavobacteriaceae</taxon>
        <taxon>Flavobacterium</taxon>
    </lineage>
</organism>